<comment type="caution">
    <text evidence="2">The sequence shown here is derived from an EMBL/GenBank/DDBJ whole genome shotgun (WGS) entry which is preliminary data.</text>
</comment>
<protein>
    <submittedName>
        <fullName evidence="2">Two-component response regulator-like APRR5</fullName>
    </submittedName>
</protein>
<name>A0A392NUF0_9FABA</name>
<evidence type="ECO:0000256" key="1">
    <source>
        <dbReference type="SAM" id="MobiDB-lite"/>
    </source>
</evidence>
<sequence length="63" mass="7433">MNETELKEEKKNNHDDDGDDQSKEVFRWEMLLPKINVTVLLVEPDRSTRRLIAALLKNCSYKD</sequence>
<reference evidence="2 3" key="1">
    <citation type="journal article" date="2018" name="Front. Plant Sci.">
        <title>Red Clover (Trifolium pratense) and Zigzag Clover (T. medium) - A Picture of Genomic Similarities and Differences.</title>
        <authorList>
            <person name="Dluhosova J."/>
            <person name="Istvanek J."/>
            <person name="Nedelnik J."/>
            <person name="Repkova J."/>
        </authorList>
    </citation>
    <scope>NUCLEOTIDE SEQUENCE [LARGE SCALE GENOMIC DNA]</scope>
    <source>
        <strain evidence="3">cv. 10/8</strain>
        <tissue evidence="2">Leaf</tissue>
    </source>
</reference>
<dbReference type="Proteomes" id="UP000265520">
    <property type="component" value="Unassembled WGS sequence"/>
</dbReference>
<keyword evidence="3" id="KW-1185">Reference proteome</keyword>
<evidence type="ECO:0000313" key="2">
    <source>
        <dbReference type="EMBL" id="MCI02726.1"/>
    </source>
</evidence>
<accession>A0A392NUF0</accession>
<dbReference type="EMBL" id="LXQA010050000">
    <property type="protein sequence ID" value="MCI02726.1"/>
    <property type="molecule type" value="Genomic_DNA"/>
</dbReference>
<organism evidence="2 3">
    <name type="scientific">Trifolium medium</name>
    <dbReference type="NCBI Taxonomy" id="97028"/>
    <lineage>
        <taxon>Eukaryota</taxon>
        <taxon>Viridiplantae</taxon>
        <taxon>Streptophyta</taxon>
        <taxon>Embryophyta</taxon>
        <taxon>Tracheophyta</taxon>
        <taxon>Spermatophyta</taxon>
        <taxon>Magnoliopsida</taxon>
        <taxon>eudicotyledons</taxon>
        <taxon>Gunneridae</taxon>
        <taxon>Pentapetalae</taxon>
        <taxon>rosids</taxon>
        <taxon>fabids</taxon>
        <taxon>Fabales</taxon>
        <taxon>Fabaceae</taxon>
        <taxon>Papilionoideae</taxon>
        <taxon>50 kb inversion clade</taxon>
        <taxon>NPAAA clade</taxon>
        <taxon>Hologalegina</taxon>
        <taxon>IRL clade</taxon>
        <taxon>Trifolieae</taxon>
        <taxon>Trifolium</taxon>
    </lineage>
</organism>
<dbReference type="AlphaFoldDB" id="A0A392NUF0"/>
<proteinExistence type="predicted"/>
<feature type="region of interest" description="Disordered" evidence="1">
    <location>
        <begin position="1"/>
        <end position="21"/>
    </location>
</feature>
<evidence type="ECO:0000313" key="3">
    <source>
        <dbReference type="Proteomes" id="UP000265520"/>
    </source>
</evidence>
<gene>
    <name evidence="2" type="ORF">A2U01_0023760</name>
</gene>